<dbReference type="GO" id="GO:0042742">
    <property type="term" value="P:defense response to bacterium"/>
    <property type="evidence" value="ECO:0007669"/>
    <property type="project" value="UniProtKB-KW"/>
</dbReference>
<dbReference type="EC" id="3.2.1.17" evidence="2"/>
<dbReference type="EMBL" id="CAKJTU040000004">
    <property type="protein sequence ID" value="CAH1183055.1"/>
    <property type="molecule type" value="Genomic_DNA"/>
</dbReference>
<proteinExistence type="predicted"/>
<dbReference type="GO" id="GO:0031640">
    <property type="term" value="P:killing of cells of another organism"/>
    <property type="evidence" value="ECO:0007669"/>
    <property type="project" value="UniProtKB-KW"/>
</dbReference>
<protein>
    <recommendedName>
        <fullName evidence="2">lysozyme</fullName>
        <ecNumber evidence="2">3.2.1.17</ecNumber>
    </recommendedName>
</protein>
<gene>
    <name evidence="9" type="ORF">CEUTPL_LOCUS14551</name>
</gene>
<evidence type="ECO:0000313" key="9">
    <source>
        <dbReference type="EMBL" id="CAH1183055.1"/>
    </source>
</evidence>
<evidence type="ECO:0000256" key="2">
    <source>
        <dbReference type="ARBA" id="ARBA00012732"/>
    </source>
</evidence>
<evidence type="ECO:0000256" key="5">
    <source>
        <dbReference type="ARBA" id="ARBA00022801"/>
    </source>
</evidence>
<dbReference type="PROSITE" id="PS51909">
    <property type="entry name" value="LYSOZYME_I"/>
    <property type="match status" value="1"/>
</dbReference>
<sequence length="196" mass="22193">MKPHHDPLCIIIIEIYRHTTKLVFKLKLHLISVCFASSSTQNMNFNAIIIVSLLICGLNGQANISISNLDRQCLRCLCYAATNCDLGRDCVAGYCGPYKISRLYWIDAGRVVLPEDDIQRSGAFEDCTFSYGCAQQLVTNYMSKYGRDCNGDGVTDCDDFVMINFNGGTHCDLPLDRNDFGKEWLQRYRICNPKLY</sequence>
<organism evidence="9 10">
    <name type="scientific">Ceutorhynchus assimilis</name>
    <name type="common">cabbage seed weevil</name>
    <dbReference type="NCBI Taxonomy" id="467358"/>
    <lineage>
        <taxon>Eukaryota</taxon>
        <taxon>Metazoa</taxon>
        <taxon>Ecdysozoa</taxon>
        <taxon>Arthropoda</taxon>
        <taxon>Hexapoda</taxon>
        <taxon>Insecta</taxon>
        <taxon>Pterygota</taxon>
        <taxon>Neoptera</taxon>
        <taxon>Endopterygota</taxon>
        <taxon>Coleoptera</taxon>
        <taxon>Polyphaga</taxon>
        <taxon>Cucujiformia</taxon>
        <taxon>Curculionidae</taxon>
        <taxon>Ceutorhynchinae</taxon>
        <taxon>Ceutorhynchus</taxon>
    </lineage>
</organism>
<dbReference type="OrthoDB" id="6331689at2759"/>
<dbReference type="PANTHER" id="PTHR11195:SF13">
    <property type="entry name" value="INVERTEBRATE-TYPE LYSOZYME 2-RELATED"/>
    <property type="match status" value="1"/>
</dbReference>
<keyword evidence="5" id="KW-0378">Hydrolase</keyword>
<keyword evidence="7" id="KW-0326">Glycosidase</keyword>
<evidence type="ECO:0000256" key="7">
    <source>
        <dbReference type="ARBA" id="ARBA00023295"/>
    </source>
</evidence>
<dbReference type="CDD" id="cd16890">
    <property type="entry name" value="lyz_i"/>
    <property type="match status" value="1"/>
</dbReference>
<evidence type="ECO:0000256" key="4">
    <source>
        <dbReference type="ARBA" id="ARBA00022638"/>
    </source>
</evidence>
<dbReference type="GO" id="GO:0003796">
    <property type="term" value="F:lysozyme activity"/>
    <property type="evidence" value="ECO:0007669"/>
    <property type="project" value="UniProtKB-EC"/>
</dbReference>
<reference evidence="9" key="1">
    <citation type="submission" date="2022-01" db="EMBL/GenBank/DDBJ databases">
        <authorList>
            <person name="King R."/>
        </authorList>
    </citation>
    <scope>NUCLEOTIDE SEQUENCE</scope>
</reference>
<dbReference type="Gene3D" id="1.10.530.10">
    <property type="match status" value="1"/>
</dbReference>
<comment type="catalytic activity">
    <reaction evidence="1">
        <text>Hydrolysis of (1-&gt;4)-beta-linkages between N-acetylmuramic acid and N-acetyl-D-glucosamine residues in a peptidoglycan and between N-acetyl-D-glucosamine residues in chitodextrins.</text>
        <dbReference type="EC" id="3.2.1.17"/>
    </reaction>
</comment>
<evidence type="ECO:0000313" key="10">
    <source>
        <dbReference type="Proteomes" id="UP001152799"/>
    </source>
</evidence>
<evidence type="ECO:0000256" key="3">
    <source>
        <dbReference type="ARBA" id="ARBA00022529"/>
    </source>
</evidence>
<comment type="caution">
    <text evidence="9">The sequence shown here is derived from an EMBL/GenBank/DDBJ whole genome shotgun (WGS) entry which is preliminary data.</text>
</comment>
<dbReference type="Pfam" id="PF05497">
    <property type="entry name" value="Destabilase"/>
    <property type="match status" value="1"/>
</dbReference>
<keyword evidence="10" id="KW-1185">Reference proteome</keyword>
<keyword evidence="4" id="KW-0081">Bacteriolytic enzyme</keyword>
<keyword evidence="6 8" id="KW-1015">Disulfide bond</keyword>
<feature type="disulfide bond" evidence="8">
    <location>
        <begin position="73"/>
        <end position="157"/>
    </location>
</feature>
<dbReference type="FunFam" id="1.10.530.10:FF:000019">
    <property type="entry name" value="lysozyme"/>
    <property type="match status" value="1"/>
</dbReference>
<dbReference type="Proteomes" id="UP001152799">
    <property type="component" value="Unassembled WGS sequence"/>
</dbReference>
<dbReference type="AlphaFoldDB" id="A0A9P0DYU4"/>
<evidence type="ECO:0000256" key="1">
    <source>
        <dbReference type="ARBA" id="ARBA00000632"/>
    </source>
</evidence>
<feature type="disulfide bond" evidence="8">
    <location>
        <begin position="127"/>
        <end position="133"/>
    </location>
</feature>
<keyword evidence="3" id="KW-0929">Antimicrobial</keyword>
<dbReference type="InterPro" id="IPR008597">
    <property type="entry name" value="Invert_lysozyme"/>
</dbReference>
<evidence type="ECO:0000256" key="8">
    <source>
        <dbReference type="PIRSR" id="PIRSR608597-3"/>
    </source>
</evidence>
<feature type="disulfide bond" evidence="8">
    <location>
        <begin position="78"/>
        <end position="84"/>
    </location>
</feature>
<name>A0A9P0DYU4_9CUCU</name>
<dbReference type="PANTHER" id="PTHR11195">
    <property type="entry name" value="DESTABILASE-RELATED"/>
    <property type="match status" value="1"/>
</dbReference>
<accession>A0A9P0DYU4</accession>
<evidence type="ECO:0000256" key="6">
    <source>
        <dbReference type="ARBA" id="ARBA00023157"/>
    </source>
</evidence>